<feature type="region of interest" description="Disordered" evidence="1">
    <location>
        <begin position="1"/>
        <end position="86"/>
    </location>
</feature>
<evidence type="ECO:0000313" key="2">
    <source>
        <dbReference type="EMBL" id="EXL81462.1"/>
    </source>
</evidence>
<organism evidence="2">
    <name type="scientific">Fusarium oxysporum f. sp. conglutinans race 2 54008</name>
    <dbReference type="NCBI Taxonomy" id="1089457"/>
    <lineage>
        <taxon>Eukaryota</taxon>
        <taxon>Fungi</taxon>
        <taxon>Dikarya</taxon>
        <taxon>Ascomycota</taxon>
        <taxon>Pezizomycotina</taxon>
        <taxon>Sordariomycetes</taxon>
        <taxon>Hypocreomycetidae</taxon>
        <taxon>Hypocreales</taxon>
        <taxon>Nectriaceae</taxon>
        <taxon>Fusarium</taxon>
        <taxon>Fusarium oxysporum species complex</taxon>
    </lineage>
</organism>
<dbReference type="Proteomes" id="UP000030676">
    <property type="component" value="Unassembled WGS sequence"/>
</dbReference>
<name>X0HYD4_FUSOX</name>
<reference evidence="2" key="2">
    <citation type="submission" date="2012-05" db="EMBL/GenBank/DDBJ databases">
        <title>The Genome Annotation of Fusarium oxysporum PHW808.</title>
        <authorList>
            <consortium name="The Broad Institute Genomics Platform"/>
            <person name="Ma L.-J."/>
            <person name="Corby-Kistler H."/>
            <person name="Broz K."/>
            <person name="Gale L.R."/>
            <person name="Jonkers W."/>
            <person name="O'Donnell K."/>
            <person name="Ploetz R."/>
            <person name="Steinberg C."/>
            <person name="Schwartz D.C."/>
            <person name="VanEtten H."/>
            <person name="Zhou S."/>
            <person name="Young S.K."/>
            <person name="Zeng Q."/>
            <person name="Gargeya S."/>
            <person name="Fitzgerald M."/>
            <person name="Abouelleil A."/>
            <person name="Alvarado L."/>
            <person name="Chapman S.B."/>
            <person name="Gainer-Dewar J."/>
            <person name="Goldberg J."/>
            <person name="Griggs A."/>
            <person name="Gujja S."/>
            <person name="Hansen M."/>
            <person name="Howarth C."/>
            <person name="Imamovic A."/>
            <person name="Ireland A."/>
            <person name="Larimer J."/>
            <person name="McCowan C."/>
            <person name="Murphy C."/>
            <person name="Pearson M."/>
            <person name="Poon T.W."/>
            <person name="Priest M."/>
            <person name="Roberts A."/>
            <person name="Saif S."/>
            <person name="Shea T."/>
            <person name="Sykes S."/>
            <person name="Wortman J."/>
            <person name="Nusbaum C."/>
            <person name="Birren B."/>
        </authorList>
    </citation>
    <scope>NUCLEOTIDE SEQUENCE</scope>
    <source>
        <strain evidence="2">54008</strain>
    </source>
</reference>
<dbReference type="AlphaFoldDB" id="X0HYD4"/>
<dbReference type="EMBL" id="JH658823">
    <property type="protein sequence ID" value="EXL81462.1"/>
    <property type="molecule type" value="Genomic_DNA"/>
</dbReference>
<protein>
    <submittedName>
        <fullName evidence="2">Uncharacterized protein</fullName>
    </submittedName>
</protein>
<evidence type="ECO:0000256" key="1">
    <source>
        <dbReference type="SAM" id="MobiDB-lite"/>
    </source>
</evidence>
<feature type="compositionally biased region" description="Basic and acidic residues" evidence="1">
    <location>
        <begin position="1"/>
        <end position="10"/>
    </location>
</feature>
<reference evidence="2" key="1">
    <citation type="submission" date="2011-11" db="EMBL/GenBank/DDBJ databases">
        <title>The Genome Sequence of Fusarium oxysporum PHW808.</title>
        <authorList>
            <consortium name="The Broad Institute Genome Sequencing Platform"/>
            <person name="Ma L.-J."/>
            <person name="Gale L.R."/>
            <person name="Schwartz D.C."/>
            <person name="Zhou S."/>
            <person name="Corby-Kistler H."/>
            <person name="Young S.K."/>
            <person name="Zeng Q."/>
            <person name="Gargeya S."/>
            <person name="Fitzgerald M."/>
            <person name="Haas B."/>
            <person name="Abouelleil A."/>
            <person name="Alvarado L."/>
            <person name="Arachchi H.M."/>
            <person name="Berlin A."/>
            <person name="Brown A."/>
            <person name="Chapman S.B."/>
            <person name="Chen Z."/>
            <person name="Dunbar C."/>
            <person name="Freedman E."/>
            <person name="Gearin G."/>
            <person name="Goldberg J."/>
            <person name="Griggs A."/>
            <person name="Gujja S."/>
            <person name="Heiman D."/>
            <person name="Howarth C."/>
            <person name="Larson L."/>
            <person name="Lui A."/>
            <person name="MacDonald P.J.P."/>
            <person name="Montmayeur A."/>
            <person name="Murphy C."/>
            <person name="Neiman D."/>
            <person name="Pearson M."/>
            <person name="Priest M."/>
            <person name="Roberts A."/>
            <person name="Saif S."/>
            <person name="Shea T."/>
            <person name="Shenoy N."/>
            <person name="Sisk P."/>
            <person name="Stolte C."/>
            <person name="Sykes S."/>
            <person name="Wortman J."/>
            <person name="Nusbaum C."/>
            <person name="Birren B."/>
        </authorList>
    </citation>
    <scope>NUCLEOTIDE SEQUENCE [LARGE SCALE GENOMIC DNA]</scope>
    <source>
        <strain evidence="2">54008</strain>
    </source>
</reference>
<feature type="compositionally biased region" description="Low complexity" evidence="1">
    <location>
        <begin position="28"/>
        <end position="80"/>
    </location>
</feature>
<feature type="compositionally biased region" description="Polar residues" evidence="1">
    <location>
        <begin position="11"/>
        <end position="27"/>
    </location>
</feature>
<proteinExistence type="predicted"/>
<sequence length="110" mass="10695">MKTERPRAHETLSQYGGHNGNWNSTAHGGSKPSPNGGSNSSSKCGSSGGSQTSSNGGSSSGSSFGSNRGPNGSNGSGSKNTQPSIVPVISGAGKQAIGMLSLLAAIAAVF</sequence>
<gene>
    <name evidence="2" type="ORF">FOPG_05173</name>
</gene>
<dbReference type="HOGENOM" id="CLU_173467_0_0_1"/>
<accession>X0HYD4</accession>